<feature type="transmembrane region" description="Helical" evidence="5">
    <location>
        <begin position="152"/>
        <end position="177"/>
    </location>
</feature>
<dbReference type="PANTHER" id="PTHR43496">
    <property type="entry name" value="PROTEIN LPLB"/>
    <property type="match status" value="1"/>
</dbReference>
<evidence type="ECO:0000256" key="1">
    <source>
        <dbReference type="ARBA" id="ARBA00004651"/>
    </source>
</evidence>
<reference evidence="7 8" key="1">
    <citation type="submission" date="2017-01" db="EMBL/GenBank/DDBJ databases">
        <title>Novel large sulfur bacteria in the metagenomes of groundwater-fed chemosynthetic microbial mats in the Lake Huron basin.</title>
        <authorList>
            <person name="Sharrar A.M."/>
            <person name="Flood B.E."/>
            <person name="Bailey J.V."/>
            <person name="Jones D.S."/>
            <person name="Biddanda B."/>
            <person name="Ruberg S.A."/>
            <person name="Marcus D.N."/>
            <person name="Dick G.J."/>
        </authorList>
    </citation>
    <scope>NUCLEOTIDE SEQUENCE [LARGE SCALE GENOMIC DNA]</scope>
    <source>
        <strain evidence="7">A7</strain>
    </source>
</reference>
<comment type="caution">
    <text evidence="7">The sequence shown here is derived from an EMBL/GenBank/DDBJ whole genome shotgun (WGS) entry which is preliminary data.</text>
</comment>
<organism evidence="7 8">
    <name type="scientific">Rhodoferax ferrireducens</name>
    <dbReference type="NCBI Taxonomy" id="192843"/>
    <lineage>
        <taxon>Bacteria</taxon>
        <taxon>Pseudomonadati</taxon>
        <taxon>Pseudomonadota</taxon>
        <taxon>Betaproteobacteria</taxon>
        <taxon>Burkholderiales</taxon>
        <taxon>Comamonadaceae</taxon>
        <taxon>Rhodoferax</taxon>
    </lineage>
</organism>
<feature type="transmembrane region" description="Helical" evidence="5">
    <location>
        <begin position="109"/>
        <end position="132"/>
    </location>
</feature>
<dbReference type="PANTHER" id="PTHR43496:SF1">
    <property type="entry name" value="POLYGALACTURONAN_RHAMNOGALACTURONAN TRANSPORT SYSTEM PERMEASE PROTEIN YTEP"/>
    <property type="match status" value="1"/>
</dbReference>
<keyword evidence="2 5" id="KW-0812">Transmembrane</keyword>
<protein>
    <submittedName>
        <fullName evidence="7">Phosphonate ABC transporter permease</fullName>
    </submittedName>
</protein>
<proteinExistence type="inferred from homology"/>
<dbReference type="SUPFAM" id="SSF161098">
    <property type="entry name" value="MetI-like"/>
    <property type="match status" value="2"/>
</dbReference>
<feature type="transmembrane region" description="Helical" evidence="5">
    <location>
        <begin position="358"/>
        <end position="377"/>
    </location>
</feature>
<evidence type="ECO:0000256" key="3">
    <source>
        <dbReference type="ARBA" id="ARBA00022989"/>
    </source>
</evidence>
<feature type="transmembrane region" description="Helical" evidence="5">
    <location>
        <begin position="198"/>
        <end position="218"/>
    </location>
</feature>
<feature type="transmembrane region" description="Helical" evidence="5">
    <location>
        <begin position="78"/>
        <end position="97"/>
    </location>
</feature>
<dbReference type="PROSITE" id="PS50928">
    <property type="entry name" value="ABC_TM1"/>
    <property type="match status" value="2"/>
</dbReference>
<evidence type="ECO:0000256" key="4">
    <source>
        <dbReference type="ARBA" id="ARBA00023136"/>
    </source>
</evidence>
<evidence type="ECO:0000313" key="8">
    <source>
        <dbReference type="Proteomes" id="UP000192505"/>
    </source>
</evidence>
<dbReference type="CDD" id="cd06261">
    <property type="entry name" value="TM_PBP2"/>
    <property type="match status" value="1"/>
</dbReference>
<keyword evidence="5" id="KW-0813">Transport</keyword>
<feature type="transmembrane region" description="Helical" evidence="5">
    <location>
        <begin position="389"/>
        <end position="413"/>
    </location>
</feature>
<comment type="subcellular location">
    <subcellularLocation>
        <location evidence="1 5">Cell membrane</location>
        <topology evidence="1 5">Multi-pass membrane protein</topology>
    </subcellularLocation>
</comment>
<accession>A0A1W9KPM9</accession>
<evidence type="ECO:0000256" key="2">
    <source>
        <dbReference type="ARBA" id="ARBA00022692"/>
    </source>
</evidence>
<evidence type="ECO:0000256" key="5">
    <source>
        <dbReference type="RuleBase" id="RU363032"/>
    </source>
</evidence>
<comment type="similarity">
    <text evidence="5">Belongs to the binding-protein-dependent transport system permease family.</text>
</comment>
<feature type="transmembrane region" description="Helical" evidence="5">
    <location>
        <begin position="301"/>
        <end position="328"/>
    </location>
</feature>
<dbReference type="EMBL" id="MTEI01000022">
    <property type="protein sequence ID" value="OQW86120.1"/>
    <property type="molecule type" value="Genomic_DNA"/>
</dbReference>
<feature type="transmembrane region" description="Helical" evidence="5">
    <location>
        <begin position="250"/>
        <end position="270"/>
    </location>
</feature>
<keyword evidence="4 5" id="KW-0472">Membrane</keyword>
<dbReference type="AlphaFoldDB" id="A0A1W9KPM9"/>
<feature type="domain" description="ABC transmembrane type-1" evidence="6">
    <location>
        <begin position="74"/>
        <end position="271"/>
    </location>
</feature>
<keyword evidence="3 5" id="KW-1133">Transmembrane helix</keyword>
<dbReference type="InterPro" id="IPR017664">
    <property type="entry name" value="AminoethylPonate_ABC_perm-1"/>
</dbReference>
<evidence type="ECO:0000259" key="6">
    <source>
        <dbReference type="PROSITE" id="PS50928"/>
    </source>
</evidence>
<dbReference type="Pfam" id="PF00528">
    <property type="entry name" value="BPD_transp_1"/>
    <property type="match status" value="2"/>
</dbReference>
<evidence type="ECO:0000313" key="7">
    <source>
        <dbReference type="EMBL" id="OQW86120.1"/>
    </source>
</evidence>
<feature type="transmembrane region" description="Helical" evidence="5">
    <location>
        <begin position="425"/>
        <end position="448"/>
    </location>
</feature>
<dbReference type="InterPro" id="IPR035906">
    <property type="entry name" value="MetI-like_sf"/>
</dbReference>
<gene>
    <name evidence="7" type="ORF">BWK72_18755</name>
</gene>
<feature type="transmembrane region" description="Helical" evidence="5">
    <location>
        <begin position="530"/>
        <end position="556"/>
    </location>
</feature>
<dbReference type="GO" id="GO:0055085">
    <property type="term" value="P:transmembrane transport"/>
    <property type="evidence" value="ECO:0007669"/>
    <property type="project" value="InterPro"/>
</dbReference>
<dbReference type="Proteomes" id="UP000192505">
    <property type="component" value="Unassembled WGS sequence"/>
</dbReference>
<dbReference type="Gene3D" id="1.10.3720.10">
    <property type="entry name" value="MetI-like"/>
    <property type="match status" value="2"/>
</dbReference>
<dbReference type="NCBIfam" id="TIGR03262">
    <property type="entry name" value="PhnU2"/>
    <property type="match status" value="1"/>
</dbReference>
<sequence length="567" mass="61542">MTQAVSAVATPTGGSRWEEHLPGWLLGAAALALCVFLLLPIGTLLIESVRDDGGQFSLTRFREFAATPGMLAAVWNTLWVAAVVTLITVPLAFFYAYAIQRACIPLTGLWRIVGLSALLGPSLVGAISFIQWFGTQGVLRSWLGDNSVYGPIGIIMATVYASFPHALMILVVALATADGRLYEAADALSASRWRKFRTVTLPGARYGLISAALVVFSYSVSEFGIPKVIGGNFQVLAVEIYVQVVGQQNFGRGAVVALLLLVPVLVAFIVDWQVQRKQQASLTARAVPYAPKPDWRRDLPLLVYCVVLAIAMIGVLGMAGYTSVVTFWPYNLELSFKHYVYGLAEAGVLDAYLNSLKLAALTAAVGTPFIFVTAYLVEKTRGGPAWLRPALQAMTALPMGVPGLVLGIGYILFFNHPDNPLNGLYHTLTIMVLANVVHYYTSCHLTALTSLKSIDREFEAVSASLKVPQYITFWRVSLPVCLPAVLDISRYLFINAMTTVSALVFLYSPQTLPASVSILNLDEAGELGPAAAMATLIVLTCLIVSLLYAVAARVLLRRHQAWRHFKR</sequence>
<feature type="transmembrane region" description="Helical" evidence="5">
    <location>
        <begin position="492"/>
        <end position="510"/>
    </location>
</feature>
<dbReference type="InterPro" id="IPR000515">
    <property type="entry name" value="MetI-like"/>
</dbReference>
<name>A0A1W9KPM9_9BURK</name>
<feature type="transmembrane region" description="Helical" evidence="5">
    <location>
        <begin position="24"/>
        <end position="46"/>
    </location>
</feature>
<dbReference type="GO" id="GO:0005886">
    <property type="term" value="C:plasma membrane"/>
    <property type="evidence" value="ECO:0007669"/>
    <property type="project" value="UniProtKB-SubCell"/>
</dbReference>
<feature type="domain" description="ABC transmembrane type-1" evidence="6">
    <location>
        <begin position="352"/>
        <end position="548"/>
    </location>
</feature>